<feature type="domain" description="DUF6444" evidence="3">
    <location>
        <begin position="31"/>
        <end position="85"/>
    </location>
</feature>
<dbReference type="NCBIfam" id="NF033517">
    <property type="entry name" value="transpos_IS66"/>
    <property type="match status" value="1"/>
</dbReference>
<dbReference type="AlphaFoldDB" id="A0A0B0ES51"/>
<accession>A0A0B0ES51</accession>
<dbReference type="Proteomes" id="UP000030652">
    <property type="component" value="Unassembled WGS sequence"/>
</dbReference>
<sequence>MTINNINIDATLKKVNALLAEEKELSPTMRSMVELLILLVTLLVNRLNVNSRNSSKPPSRDPNRKKESKAKDGKKAGGQKGHEGVTLRKVDDPEKVKVLKVDRRTLPSGKYKDVGYESRQVFDIKISRIVTEYQAQILEKDNGDQFVASFPEGVTKAVQYGTVLKAHSVYMSQYQLIPYNRIQDYFCNQLQIPVSAGSIYNFNQEAYGLLEDFEKEAKGKLADSPLLHVDETGININGDGHWLHSTSNGLWTYFFPHKRRGTEAMNAIGILPEYMGTLCHDHWKPYYTYDCIHALCNAHHLRELTKVWEEEKHQWARDTKELLEEICHAVNNAGGLLTSSESVKYQQKYIMILQKADVECPAPDMTNRKGKRGPVKRTKARNLLERLLKYKDDVLRFMDDIIVPFTNNLSENDIRMTKVQQKISGCFRSMQGARIFCRVRSYLSTCRKQGIKSSQALEILFRGELPDFI</sequence>
<proteinExistence type="predicted"/>
<dbReference type="PANTHER" id="PTHR33678:SF1">
    <property type="entry name" value="BLL1576 PROTEIN"/>
    <property type="match status" value="1"/>
</dbReference>
<evidence type="ECO:0000256" key="1">
    <source>
        <dbReference type="SAM" id="MobiDB-lite"/>
    </source>
</evidence>
<evidence type="ECO:0000313" key="5">
    <source>
        <dbReference type="Proteomes" id="UP000030652"/>
    </source>
</evidence>
<feature type="compositionally biased region" description="Basic and acidic residues" evidence="1">
    <location>
        <begin position="58"/>
        <end position="87"/>
    </location>
</feature>
<dbReference type="eggNOG" id="COG4467">
    <property type="taxonomic scope" value="Bacteria"/>
</dbReference>
<dbReference type="InterPro" id="IPR045618">
    <property type="entry name" value="DUF6444"/>
</dbReference>
<evidence type="ECO:0000259" key="3">
    <source>
        <dbReference type="Pfam" id="PF20042"/>
    </source>
</evidence>
<dbReference type="Pfam" id="PF20042">
    <property type="entry name" value="DUF6444"/>
    <property type="match status" value="1"/>
</dbReference>
<reference evidence="4 5" key="1">
    <citation type="submission" date="2014-10" db="EMBL/GenBank/DDBJ databases">
        <title>Draft genome of anammox bacterium scalindua brodae, obtained using differential coverage binning of sequence data from two enrichment reactors.</title>
        <authorList>
            <person name="Speth D.R."/>
            <person name="Russ L."/>
            <person name="Kartal B."/>
            <person name="Op den Camp H.J."/>
            <person name="Dutilh B.E."/>
            <person name="Jetten M.S."/>
        </authorList>
    </citation>
    <scope>NUCLEOTIDE SEQUENCE [LARGE SCALE GENOMIC DNA]</scope>
    <source>
        <strain evidence="4">RU1</strain>
    </source>
</reference>
<comment type="caution">
    <text evidence="4">The sequence shown here is derived from an EMBL/GenBank/DDBJ whole genome shotgun (WGS) entry which is preliminary data.</text>
</comment>
<dbReference type="PATRIC" id="fig|237368.3.peg.793"/>
<protein>
    <recommendedName>
        <fullName evidence="6">Transposase</fullName>
    </recommendedName>
</protein>
<name>A0A0B0ES51_9BACT</name>
<feature type="domain" description="Transposase IS66 central" evidence="2">
    <location>
        <begin position="159"/>
        <end position="434"/>
    </location>
</feature>
<dbReference type="EMBL" id="JRYO01000054">
    <property type="protein sequence ID" value="KHE93505.1"/>
    <property type="molecule type" value="Genomic_DNA"/>
</dbReference>
<feature type="region of interest" description="Disordered" evidence="1">
    <location>
        <begin position="50"/>
        <end position="87"/>
    </location>
</feature>
<organism evidence="4 5">
    <name type="scientific">Candidatus Scalindua brodae</name>
    <dbReference type="NCBI Taxonomy" id="237368"/>
    <lineage>
        <taxon>Bacteria</taxon>
        <taxon>Pseudomonadati</taxon>
        <taxon>Planctomycetota</taxon>
        <taxon>Candidatus Brocadiia</taxon>
        <taxon>Candidatus Brocadiales</taxon>
        <taxon>Candidatus Scalinduaceae</taxon>
        <taxon>Candidatus Scalindua</taxon>
    </lineage>
</organism>
<evidence type="ECO:0000313" key="4">
    <source>
        <dbReference type="EMBL" id="KHE93505.1"/>
    </source>
</evidence>
<gene>
    <name evidence="4" type="ORF">SCABRO_00738</name>
</gene>
<evidence type="ECO:0008006" key="6">
    <source>
        <dbReference type="Google" id="ProtNLM"/>
    </source>
</evidence>
<dbReference type="InterPro" id="IPR004291">
    <property type="entry name" value="Transposase_IS66_central"/>
</dbReference>
<evidence type="ECO:0000259" key="2">
    <source>
        <dbReference type="Pfam" id="PF03050"/>
    </source>
</evidence>
<dbReference type="InterPro" id="IPR052344">
    <property type="entry name" value="Transposase-related"/>
</dbReference>
<dbReference type="Pfam" id="PF03050">
    <property type="entry name" value="DDE_Tnp_IS66"/>
    <property type="match status" value="1"/>
</dbReference>
<dbReference type="PANTHER" id="PTHR33678">
    <property type="entry name" value="BLL1576 PROTEIN"/>
    <property type="match status" value="1"/>
</dbReference>